<feature type="compositionally biased region" description="Polar residues" evidence="6">
    <location>
        <begin position="1164"/>
        <end position="1175"/>
    </location>
</feature>
<keyword evidence="2" id="KW-0812">Transmembrane</keyword>
<dbReference type="FunCoup" id="A0A7J8EEG5">
    <property type="interactions" value="17"/>
</dbReference>
<evidence type="ECO:0000256" key="5">
    <source>
        <dbReference type="ARBA" id="ARBA00035009"/>
    </source>
</evidence>
<proteinExistence type="inferred from homology"/>
<accession>A0A7J8EEG5</accession>
<dbReference type="InParanoid" id="A0A7J8EEG5"/>
<organism evidence="9 10">
    <name type="scientific">Molossus molossus</name>
    <name type="common">Pallas' mastiff bat</name>
    <name type="synonym">Vespertilio molossus</name>
    <dbReference type="NCBI Taxonomy" id="27622"/>
    <lineage>
        <taxon>Eukaryota</taxon>
        <taxon>Metazoa</taxon>
        <taxon>Chordata</taxon>
        <taxon>Craniata</taxon>
        <taxon>Vertebrata</taxon>
        <taxon>Euteleostomi</taxon>
        <taxon>Mammalia</taxon>
        <taxon>Eutheria</taxon>
        <taxon>Laurasiatheria</taxon>
        <taxon>Chiroptera</taxon>
        <taxon>Yangochiroptera</taxon>
        <taxon>Molossidae</taxon>
        <taxon>Molossus</taxon>
    </lineage>
</organism>
<feature type="compositionally biased region" description="Low complexity" evidence="6">
    <location>
        <begin position="132"/>
        <end position="150"/>
    </location>
</feature>
<keyword evidence="10" id="KW-1185">Reference proteome</keyword>
<feature type="compositionally biased region" description="Polar residues" evidence="6">
    <location>
        <begin position="843"/>
        <end position="861"/>
    </location>
</feature>
<protein>
    <submittedName>
        <fullName evidence="9">Uncharacterized protein</fullName>
    </submittedName>
</protein>
<feature type="compositionally biased region" description="Gly residues" evidence="6">
    <location>
        <begin position="998"/>
        <end position="1011"/>
    </location>
</feature>
<dbReference type="Pfam" id="PF15371">
    <property type="entry name" value="DUF4599"/>
    <property type="match status" value="1"/>
</dbReference>
<feature type="region of interest" description="Disordered" evidence="6">
    <location>
        <begin position="1150"/>
        <end position="1280"/>
    </location>
</feature>
<feature type="domain" description="SPATA31" evidence="7">
    <location>
        <begin position="227"/>
        <end position="591"/>
    </location>
</feature>
<evidence type="ECO:0000256" key="4">
    <source>
        <dbReference type="ARBA" id="ARBA00023136"/>
    </source>
</evidence>
<evidence type="ECO:0000259" key="8">
    <source>
        <dbReference type="Pfam" id="PF15371"/>
    </source>
</evidence>
<feature type="region of interest" description="Disordered" evidence="6">
    <location>
        <begin position="813"/>
        <end position="832"/>
    </location>
</feature>
<feature type="compositionally biased region" description="Basic and acidic residues" evidence="6">
    <location>
        <begin position="511"/>
        <end position="538"/>
    </location>
</feature>
<name>A0A7J8EEG5_MOLMO</name>
<evidence type="ECO:0000256" key="1">
    <source>
        <dbReference type="ARBA" id="ARBA00004167"/>
    </source>
</evidence>
<evidence type="ECO:0000313" key="9">
    <source>
        <dbReference type="EMBL" id="KAF6433864.1"/>
    </source>
</evidence>
<feature type="compositionally biased region" description="Pro residues" evidence="6">
    <location>
        <begin position="118"/>
        <end position="131"/>
    </location>
</feature>
<comment type="subcellular location">
    <subcellularLocation>
        <location evidence="1">Membrane</location>
        <topology evidence="1">Single-pass membrane protein</topology>
    </subcellularLocation>
</comment>
<evidence type="ECO:0000256" key="6">
    <source>
        <dbReference type="SAM" id="MobiDB-lite"/>
    </source>
</evidence>
<dbReference type="GO" id="GO:0016020">
    <property type="term" value="C:membrane"/>
    <property type="evidence" value="ECO:0007669"/>
    <property type="project" value="UniProtKB-SubCell"/>
</dbReference>
<feature type="region of interest" description="Disordered" evidence="6">
    <location>
        <begin position="906"/>
        <end position="927"/>
    </location>
</feature>
<dbReference type="Pfam" id="PF14650">
    <property type="entry name" value="FAM75"/>
    <property type="match status" value="1"/>
</dbReference>
<comment type="similarity">
    <text evidence="5">Belongs to the SPATA31 family.</text>
</comment>
<feature type="region of interest" description="Disordered" evidence="6">
    <location>
        <begin position="671"/>
        <end position="713"/>
    </location>
</feature>
<keyword evidence="3" id="KW-1133">Transmembrane helix</keyword>
<reference evidence="9 10" key="1">
    <citation type="journal article" date="2020" name="Nature">
        <title>Six reference-quality genomes reveal evolution of bat adaptations.</title>
        <authorList>
            <person name="Jebb D."/>
            <person name="Huang Z."/>
            <person name="Pippel M."/>
            <person name="Hughes G.M."/>
            <person name="Lavrichenko K."/>
            <person name="Devanna P."/>
            <person name="Winkler S."/>
            <person name="Jermiin L.S."/>
            <person name="Skirmuntt E.C."/>
            <person name="Katzourakis A."/>
            <person name="Burkitt-Gray L."/>
            <person name="Ray D.A."/>
            <person name="Sullivan K.A.M."/>
            <person name="Roscito J.G."/>
            <person name="Kirilenko B.M."/>
            <person name="Davalos L.M."/>
            <person name="Corthals A.P."/>
            <person name="Power M.L."/>
            <person name="Jones G."/>
            <person name="Ransome R.D."/>
            <person name="Dechmann D.K.N."/>
            <person name="Locatelli A.G."/>
            <person name="Puechmaille S.J."/>
            <person name="Fedrigo O."/>
            <person name="Jarvis E.D."/>
            <person name="Hiller M."/>
            <person name="Vernes S.C."/>
            <person name="Myers E.W."/>
            <person name="Teeling E.C."/>
        </authorList>
    </citation>
    <scope>NUCLEOTIDE SEQUENCE [LARGE SCALE GENOMIC DNA]</scope>
    <source>
        <strain evidence="9">MMolMol1</strain>
        <tissue evidence="9">Muscle</tissue>
    </source>
</reference>
<dbReference type="EMBL" id="JACASF010000014">
    <property type="protein sequence ID" value="KAF6433864.1"/>
    <property type="molecule type" value="Genomic_DNA"/>
</dbReference>
<dbReference type="PANTHER" id="PTHR21859">
    <property type="entry name" value="ACROSOME-SPECIFIC PROTEIN"/>
    <property type="match status" value="1"/>
</dbReference>
<keyword evidence="4" id="KW-0472">Membrane</keyword>
<dbReference type="InterPro" id="IPR027970">
    <property type="entry name" value="SPATA31-like"/>
</dbReference>
<sequence length="1280" mass="139909">MGVEQWEGAAGFRWPHPHQASRSSSPCSGPGCSFVPPVSCSPLGQHHDTNHIRQLLCPDPSCEVCNNATAEIKELLYSEGLEESTPSVSPWAPTAPATEPLFTQSSAISAVPPGDLIPPPLPEPFPPPPSVLSPNPMTPLGSFLSPSSPGQTLSPEPFPPLESKFPVHCSPPQPKDLLSSTSTQCDFHQEFSALHSTKTSFGGNSAAKLIDPRHLPFLSSDEHDSVQQSSYPKPREDHLKQNFIHFFWGLPSLHSESLTSAVHVLDDSSTTFIFNSISNASTGQESPVLRNFLPAPLPEVQPQPLLQTLPQSQPLPLTPIQPQAHLHSSLPILPPSPTSQIRVGEVYVHRPQNESKCLTSSDIQDPEWKVLQKKQENLGVPSVVPHFKKDSCSSAPTSPNCQPFRARVSVSTDPAEFSISSEHQEKFEHHLRQRLIQQQQGLPHRVHESLSLMRSLSDCSDISESKSSYGLSQISVYKGQSNKNLHVGLSQPGSFYERASDMFQLEEDEGKDERERQGGDPKDHLLRDSESSSHKDVGNDTYLMSLSGENSMMSGQSVNRRQLESVLKVHLSKKFEEISEGQLPGTVHSSRHTIGQTPVQPHPETARSSGPAPVGGGCHLSTCQELSFLQSSAQQRLEAHMTEFRTRMLQGLPPIVRKSIETFKLRDTSHPSLIDPKSSSSTDLVSEVSSESGGFTALRGNSKSPHVDREGPENSATILHLPLPAAPLVDKEGQGTLTNSPSDIRQGLSEELQKILNAKKTLLPVTNSTISKTSERRTPRPNIRPPTLPTVQAGTGHELKDKTVNASDRAEILQGTNGEKSEPASMPTVSRETVRAEELDALQSKSSDLLTTSKPEISQKINVDENKGETAVTTEESPPEMSVLQDPKLSDVQKQLIDELKAKLEKGNHSQAQGQPTDTHHDSDSLTCKASLSPAQDVSTVDTGAVQVLHVHLEDRGVSMEHRQEPWVPKHVLRICEDKRFPSAVKKVSPAGSRSEELGGGDAGLRSGGDAGLRPSQARRKRFPSQGTALEEMLGGKPPQTLPQKGQSPDSLFISKMKTFFQWLHPERKLTEQEHSQNKGRPISSAQSRGPVKSRTLFPGRMKVQRVRSDIGKFPEEKQRRRHAVDTTCPQEPLPSAVEFGKAQQKAAVGAWAEPVQGHPFRSRTPSCKVTNTKSGRQEAIFAGQSSASSRQTRNKGGHPQKVVVLKDQQLCQKHPQSVPRRGTVPRPSPTYRPQAAQGPPAALTTAEGTEFRDQSPRLRPKTLPQIFQGKKIPKVPTAK</sequence>
<feature type="region of interest" description="Disordered" evidence="6">
    <location>
        <begin position="984"/>
        <end position="1050"/>
    </location>
</feature>
<feature type="compositionally biased region" description="Low complexity" evidence="6">
    <location>
        <begin position="678"/>
        <end position="692"/>
    </location>
</feature>
<evidence type="ECO:0000256" key="2">
    <source>
        <dbReference type="ARBA" id="ARBA00022692"/>
    </source>
</evidence>
<gene>
    <name evidence="9" type="ORF">HJG59_008915</name>
</gene>
<feature type="region of interest" description="Disordered" evidence="6">
    <location>
        <begin position="506"/>
        <end position="547"/>
    </location>
</feature>
<dbReference type="PANTHER" id="PTHR21859:SF12">
    <property type="entry name" value="SPERMATOGENESIS-ASSOCIATED PROTEIN 31D1"/>
    <property type="match status" value="1"/>
</dbReference>
<dbReference type="Proteomes" id="UP000550707">
    <property type="component" value="Unassembled WGS sequence"/>
</dbReference>
<feature type="region of interest" description="Disordered" evidence="6">
    <location>
        <begin position="841"/>
        <end position="887"/>
    </location>
</feature>
<feature type="domain" description="SPATA31-like" evidence="8">
    <location>
        <begin position="41"/>
        <end position="96"/>
    </location>
</feature>
<feature type="region of interest" description="Disordered" evidence="6">
    <location>
        <begin position="118"/>
        <end position="157"/>
    </location>
</feature>
<evidence type="ECO:0000256" key="3">
    <source>
        <dbReference type="ARBA" id="ARBA00022989"/>
    </source>
</evidence>
<comment type="caution">
    <text evidence="9">The sequence shown here is derived from an EMBL/GenBank/DDBJ whole genome shotgun (WGS) entry which is preliminary data.</text>
</comment>
<feature type="region of interest" description="Disordered" evidence="6">
    <location>
        <begin position="1070"/>
        <end position="1095"/>
    </location>
</feature>
<feature type="region of interest" description="Disordered" evidence="6">
    <location>
        <begin position="1"/>
        <end position="20"/>
    </location>
</feature>
<evidence type="ECO:0000313" key="10">
    <source>
        <dbReference type="Proteomes" id="UP000550707"/>
    </source>
</evidence>
<dbReference type="AlphaFoldDB" id="A0A7J8EEG5"/>
<feature type="region of interest" description="Disordered" evidence="6">
    <location>
        <begin position="768"/>
        <end position="797"/>
    </location>
</feature>
<feature type="region of interest" description="Disordered" evidence="6">
    <location>
        <begin position="1112"/>
        <end position="1135"/>
    </location>
</feature>
<evidence type="ECO:0000259" key="7">
    <source>
        <dbReference type="Pfam" id="PF14650"/>
    </source>
</evidence>
<dbReference type="InterPro" id="IPR039509">
    <property type="entry name" value="SPATA31"/>
</dbReference>